<proteinExistence type="predicted"/>
<evidence type="ECO:0000313" key="2">
    <source>
        <dbReference type="EnsemblMetazoa" id="AFAF008565-PA"/>
    </source>
</evidence>
<dbReference type="EMBL" id="AXCN02000461">
    <property type="status" value="NOT_ANNOTATED_CDS"/>
    <property type="molecule type" value="Genomic_DNA"/>
</dbReference>
<feature type="region of interest" description="Disordered" evidence="1">
    <location>
        <begin position="174"/>
        <end position="207"/>
    </location>
</feature>
<evidence type="ECO:0000256" key="1">
    <source>
        <dbReference type="SAM" id="MobiDB-lite"/>
    </source>
</evidence>
<dbReference type="EnsemblMetazoa" id="AFAF008565-RA">
    <property type="protein sequence ID" value="AFAF008565-PA"/>
    <property type="gene ID" value="AFAF008565"/>
</dbReference>
<feature type="compositionally biased region" description="Low complexity" evidence="1">
    <location>
        <begin position="188"/>
        <end position="204"/>
    </location>
</feature>
<accession>A0A182QEK4</accession>
<protein>
    <submittedName>
        <fullName evidence="2">Uncharacterized protein</fullName>
    </submittedName>
</protein>
<sequence length="500" mass="55150">MSQSMASVSVFSSAVGRRLRRFLRRFVLCMYGCRTGSSTSTETVLIGVQKTASGASGTAFRAGDGVTSCISTGGSFAPTIVVSLMPNSHWKRTHRSGMLISIGKRNRPPPKYGTSSDARRLLCTIEVVWVGWFRWYEPAATEVTTTTSSSSRNANERWINKRILLHCHYNTQHNTLRSHKPPRQMDASLDPSSNPSQSSPSLLPDRNGASEWAGAWHTTDCPVPCPYGPLQASWTDGALRYFHHHLEPRAPGSEQWTVPSGARLLFRRNLRIVDGIDERFTVQHGLQRNAIIYRVLLRFHDRRSLGRFAKRIGRPGRLLRGTFRHQLHRKNPFGSAGTGSSSPVASLSFSRFFTLRTASTTTPWSLGASAADGAMCSVYGRLGYRIRLWCWFETAARISSCSGSSSTVLACTARYGSSEPAPDVTSGLARARLAASSQAFSEAGLAYLRCFGYRLQPNLRSVVDLMEAETVGPVLHDHIFTERVYVLVRAAHFTVGVACL</sequence>
<keyword evidence="3" id="KW-1185">Reference proteome</keyword>
<reference evidence="2" key="2">
    <citation type="submission" date="2020-05" db="UniProtKB">
        <authorList>
            <consortium name="EnsemblMetazoa"/>
        </authorList>
    </citation>
    <scope>IDENTIFICATION</scope>
    <source>
        <strain evidence="2">FAR1</strain>
    </source>
</reference>
<dbReference type="VEuPathDB" id="VectorBase:AFAF008565"/>
<evidence type="ECO:0000313" key="3">
    <source>
        <dbReference type="Proteomes" id="UP000075886"/>
    </source>
</evidence>
<organism evidence="2 3">
    <name type="scientific">Anopheles farauti</name>
    <dbReference type="NCBI Taxonomy" id="69004"/>
    <lineage>
        <taxon>Eukaryota</taxon>
        <taxon>Metazoa</taxon>
        <taxon>Ecdysozoa</taxon>
        <taxon>Arthropoda</taxon>
        <taxon>Hexapoda</taxon>
        <taxon>Insecta</taxon>
        <taxon>Pterygota</taxon>
        <taxon>Neoptera</taxon>
        <taxon>Endopterygota</taxon>
        <taxon>Diptera</taxon>
        <taxon>Nematocera</taxon>
        <taxon>Culicoidea</taxon>
        <taxon>Culicidae</taxon>
        <taxon>Anophelinae</taxon>
        <taxon>Anopheles</taxon>
    </lineage>
</organism>
<name>A0A182QEK4_9DIPT</name>
<dbReference type="Proteomes" id="UP000075886">
    <property type="component" value="Unassembled WGS sequence"/>
</dbReference>
<reference evidence="3" key="1">
    <citation type="submission" date="2014-01" db="EMBL/GenBank/DDBJ databases">
        <title>The Genome Sequence of Anopheles farauti FAR1 (V2).</title>
        <authorList>
            <consortium name="The Broad Institute Genomics Platform"/>
            <person name="Neafsey D.E."/>
            <person name="Besansky N."/>
            <person name="Howell P."/>
            <person name="Walton C."/>
            <person name="Young S.K."/>
            <person name="Zeng Q."/>
            <person name="Gargeya S."/>
            <person name="Fitzgerald M."/>
            <person name="Haas B."/>
            <person name="Abouelleil A."/>
            <person name="Allen A.W."/>
            <person name="Alvarado L."/>
            <person name="Arachchi H.M."/>
            <person name="Berlin A.M."/>
            <person name="Chapman S.B."/>
            <person name="Gainer-Dewar J."/>
            <person name="Goldberg J."/>
            <person name="Griggs A."/>
            <person name="Gujja S."/>
            <person name="Hansen M."/>
            <person name="Howarth C."/>
            <person name="Imamovic A."/>
            <person name="Ireland A."/>
            <person name="Larimer J."/>
            <person name="McCowan C."/>
            <person name="Murphy C."/>
            <person name="Pearson M."/>
            <person name="Poon T.W."/>
            <person name="Priest M."/>
            <person name="Roberts A."/>
            <person name="Saif S."/>
            <person name="Shea T."/>
            <person name="Sisk P."/>
            <person name="Sykes S."/>
            <person name="Wortman J."/>
            <person name="Nusbaum C."/>
            <person name="Birren B."/>
        </authorList>
    </citation>
    <scope>NUCLEOTIDE SEQUENCE [LARGE SCALE GENOMIC DNA]</scope>
    <source>
        <strain evidence="3">FAR1</strain>
    </source>
</reference>
<dbReference type="AlphaFoldDB" id="A0A182QEK4"/>